<accession>A0A314ZXG8</accession>
<dbReference type="AlphaFoldDB" id="A0A314ZXG8"/>
<keyword evidence="2" id="KW-1185">Reference proteome</keyword>
<gene>
    <name evidence="1" type="ORF">Pyn_06494</name>
</gene>
<dbReference type="Proteomes" id="UP000250321">
    <property type="component" value="Unassembled WGS sequence"/>
</dbReference>
<reference evidence="1 2" key="1">
    <citation type="submission" date="2018-02" db="EMBL/GenBank/DDBJ databases">
        <title>Draft genome of wild Prunus yedoensis var. nudiflora.</title>
        <authorList>
            <person name="Baek S."/>
            <person name="Kim J.-H."/>
            <person name="Choi K."/>
            <person name="Kim G.-B."/>
            <person name="Cho A."/>
            <person name="Jang H."/>
            <person name="Shin C.-H."/>
            <person name="Yu H.-J."/>
            <person name="Mun J.-H."/>
        </authorList>
    </citation>
    <scope>NUCLEOTIDE SEQUENCE [LARGE SCALE GENOMIC DNA]</scope>
    <source>
        <strain evidence="2">cv. Jeju island</strain>
        <tissue evidence="1">Leaf</tissue>
    </source>
</reference>
<proteinExistence type="predicted"/>
<evidence type="ECO:0000313" key="2">
    <source>
        <dbReference type="Proteomes" id="UP000250321"/>
    </source>
</evidence>
<comment type="caution">
    <text evidence="1">The sequence shown here is derived from an EMBL/GenBank/DDBJ whole genome shotgun (WGS) entry which is preliminary data.</text>
</comment>
<sequence length="110" mass="12863">MEVRRHLLLPFIFELELTEEREEWAKSFTRWVFLLCSWISYGPCYDPWLITWELWYGWSSTLGFAGDVGLGFVHNFEAAGVFPSSGLHAFVQLLEVCYSFFGLSNYRGFS</sequence>
<dbReference type="EMBL" id="PJQY01000954">
    <property type="protein sequence ID" value="PQQ06476.1"/>
    <property type="molecule type" value="Genomic_DNA"/>
</dbReference>
<evidence type="ECO:0000313" key="1">
    <source>
        <dbReference type="EMBL" id="PQQ06476.1"/>
    </source>
</evidence>
<protein>
    <submittedName>
        <fullName evidence="1">Uncharacterized protein</fullName>
    </submittedName>
</protein>
<organism evidence="1 2">
    <name type="scientific">Prunus yedoensis var. nudiflora</name>
    <dbReference type="NCBI Taxonomy" id="2094558"/>
    <lineage>
        <taxon>Eukaryota</taxon>
        <taxon>Viridiplantae</taxon>
        <taxon>Streptophyta</taxon>
        <taxon>Embryophyta</taxon>
        <taxon>Tracheophyta</taxon>
        <taxon>Spermatophyta</taxon>
        <taxon>Magnoliopsida</taxon>
        <taxon>eudicotyledons</taxon>
        <taxon>Gunneridae</taxon>
        <taxon>Pentapetalae</taxon>
        <taxon>rosids</taxon>
        <taxon>fabids</taxon>
        <taxon>Rosales</taxon>
        <taxon>Rosaceae</taxon>
        <taxon>Amygdaloideae</taxon>
        <taxon>Amygdaleae</taxon>
        <taxon>Prunus</taxon>
    </lineage>
</organism>
<name>A0A314ZXG8_PRUYE</name>